<dbReference type="Proteomes" id="UP000276133">
    <property type="component" value="Unassembled WGS sequence"/>
</dbReference>
<gene>
    <name evidence="1" type="ORF">BpHYR1_044717</name>
</gene>
<accession>A0A3M7T1M7</accession>
<dbReference type="OrthoDB" id="10159058at2759"/>
<name>A0A3M7T1M7_BRAPC</name>
<evidence type="ECO:0000313" key="2">
    <source>
        <dbReference type="Proteomes" id="UP000276133"/>
    </source>
</evidence>
<evidence type="ECO:0000313" key="1">
    <source>
        <dbReference type="EMBL" id="RNA41926.1"/>
    </source>
</evidence>
<reference evidence="1 2" key="1">
    <citation type="journal article" date="2018" name="Sci. Rep.">
        <title>Genomic signatures of local adaptation to the degree of environmental predictability in rotifers.</title>
        <authorList>
            <person name="Franch-Gras L."/>
            <person name="Hahn C."/>
            <person name="Garcia-Roger E.M."/>
            <person name="Carmona M.J."/>
            <person name="Serra M."/>
            <person name="Gomez A."/>
        </authorList>
    </citation>
    <scope>NUCLEOTIDE SEQUENCE [LARGE SCALE GENOMIC DNA]</scope>
    <source>
        <strain evidence="1">HYR1</strain>
    </source>
</reference>
<proteinExistence type="predicted"/>
<keyword evidence="2" id="KW-1185">Reference proteome</keyword>
<protein>
    <submittedName>
        <fullName evidence="1">CRN domain-containing-containing</fullName>
    </submittedName>
</protein>
<dbReference type="EMBL" id="REGN01000434">
    <property type="protein sequence ID" value="RNA41926.1"/>
    <property type="molecule type" value="Genomic_DNA"/>
</dbReference>
<dbReference type="AlphaFoldDB" id="A0A3M7T1M7"/>
<organism evidence="1 2">
    <name type="scientific">Brachionus plicatilis</name>
    <name type="common">Marine rotifer</name>
    <name type="synonym">Brachionus muelleri</name>
    <dbReference type="NCBI Taxonomy" id="10195"/>
    <lineage>
        <taxon>Eukaryota</taxon>
        <taxon>Metazoa</taxon>
        <taxon>Spiralia</taxon>
        <taxon>Gnathifera</taxon>
        <taxon>Rotifera</taxon>
        <taxon>Eurotatoria</taxon>
        <taxon>Monogononta</taxon>
        <taxon>Pseudotrocha</taxon>
        <taxon>Ploima</taxon>
        <taxon>Brachionidae</taxon>
        <taxon>Brachionus</taxon>
    </lineage>
</organism>
<sequence>FTFINPKILRFLFVYGLKIIRKRTIKISYFDRKDYFGMTKRDSARLTLLEKSIKIIRCAKIRREKRNEIKIIVFFIGTIIIHETGHLLLRWKGILDSPPKTILEAGEFIEKKLFGDCLHLIKRTWSEWNEFSKYIACPNASTKVKKDGYVQKLSFKEYINEFFGEKIPDSLCLTPILEGLVFFDEDFGEFGLKAENDRNLKV</sequence>
<comment type="caution">
    <text evidence="1">The sequence shown here is derived from an EMBL/GenBank/DDBJ whole genome shotgun (WGS) entry which is preliminary data.</text>
</comment>
<feature type="non-terminal residue" evidence="1">
    <location>
        <position position="1"/>
    </location>
</feature>